<dbReference type="PROSITE" id="PS00375">
    <property type="entry name" value="UDPGT"/>
    <property type="match status" value="1"/>
</dbReference>
<name>A0ABM3MU26_GALME</name>
<dbReference type="RefSeq" id="XP_052754866.1">
    <property type="nucleotide sequence ID" value="XM_052898906.1"/>
</dbReference>
<comment type="subcellular location">
    <subcellularLocation>
        <location evidence="5">Membrane</location>
        <topology evidence="5">Single-pass membrane protein</topology>
    </subcellularLocation>
</comment>
<dbReference type="SUPFAM" id="SSF53756">
    <property type="entry name" value="UDP-Glycosyltransferase/glycogen phosphorylase"/>
    <property type="match status" value="1"/>
</dbReference>
<gene>
    <name evidence="7" type="primary">LOC113510042</name>
</gene>
<dbReference type="Gene3D" id="3.40.50.2000">
    <property type="entry name" value="Glycogen Phosphorylase B"/>
    <property type="match status" value="1"/>
</dbReference>
<dbReference type="Proteomes" id="UP001652740">
    <property type="component" value="Unplaced"/>
</dbReference>
<keyword evidence="3 4" id="KW-0808">Transferase</keyword>
<dbReference type="EC" id="2.4.1.17" evidence="5"/>
<organism evidence="6 7">
    <name type="scientific">Galleria mellonella</name>
    <name type="common">Greater wax moth</name>
    <dbReference type="NCBI Taxonomy" id="7137"/>
    <lineage>
        <taxon>Eukaryota</taxon>
        <taxon>Metazoa</taxon>
        <taxon>Ecdysozoa</taxon>
        <taxon>Arthropoda</taxon>
        <taxon>Hexapoda</taxon>
        <taxon>Insecta</taxon>
        <taxon>Pterygota</taxon>
        <taxon>Neoptera</taxon>
        <taxon>Endopterygota</taxon>
        <taxon>Lepidoptera</taxon>
        <taxon>Glossata</taxon>
        <taxon>Ditrysia</taxon>
        <taxon>Pyraloidea</taxon>
        <taxon>Pyralidae</taxon>
        <taxon>Galleriinae</taxon>
        <taxon>Galleria</taxon>
    </lineage>
</organism>
<comment type="similarity">
    <text evidence="1 4">Belongs to the UDP-glycosyltransferase family.</text>
</comment>
<dbReference type="InterPro" id="IPR050271">
    <property type="entry name" value="UDP-glycosyltransferase"/>
</dbReference>
<evidence type="ECO:0000256" key="5">
    <source>
        <dbReference type="RuleBase" id="RU362059"/>
    </source>
</evidence>
<dbReference type="Pfam" id="PF00201">
    <property type="entry name" value="UDPGT"/>
    <property type="match status" value="1"/>
</dbReference>
<proteinExistence type="inferred from homology"/>
<dbReference type="PANTHER" id="PTHR48043">
    <property type="entry name" value="EG:EG0003.4 PROTEIN-RELATED"/>
    <property type="match status" value="1"/>
</dbReference>
<feature type="transmembrane region" description="Helical" evidence="5">
    <location>
        <begin position="388"/>
        <end position="408"/>
    </location>
</feature>
<reference evidence="7" key="1">
    <citation type="submission" date="2025-08" db="UniProtKB">
        <authorList>
            <consortium name="RefSeq"/>
        </authorList>
    </citation>
    <scope>IDENTIFICATION</scope>
    <source>
        <tissue evidence="7">Whole larvae</tissue>
    </source>
</reference>
<evidence type="ECO:0000256" key="4">
    <source>
        <dbReference type="RuleBase" id="RU003718"/>
    </source>
</evidence>
<comment type="catalytic activity">
    <reaction evidence="5">
        <text>glucuronate acceptor + UDP-alpha-D-glucuronate = acceptor beta-D-glucuronoside + UDP + H(+)</text>
        <dbReference type="Rhea" id="RHEA:21032"/>
        <dbReference type="ChEBI" id="CHEBI:15378"/>
        <dbReference type="ChEBI" id="CHEBI:58052"/>
        <dbReference type="ChEBI" id="CHEBI:58223"/>
        <dbReference type="ChEBI" id="CHEBI:132367"/>
        <dbReference type="ChEBI" id="CHEBI:132368"/>
        <dbReference type="EC" id="2.4.1.17"/>
    </reaction>
</comment>
<keyword evidence="2 4" id="KW-0328">Glycosyltransferase</keyword>
<keyword evidence="5" id="KW-0472">Membrane</keyword>
<sequence>MMNPEVANRGISLIKECALNVTSVTINTPAVREAIVNTKFDAVVTEWFFSDTDAGYAAVQQVPWIVLVGTVYNSILEEMVDEVRSVPTVPIFLNNATIPMNFWQRLLNTGLHSLITLYNWWDRSSAAERYNAYFSPLAAARGVPLRPFSEASNDLSILLVNGHPSFAPAQPVPPNVINVAGYHIPEDTPPLPKDLQDLLDSSKHGVVYFSMGSVLKSAALPEHIRRGLIQVLGELPYTVLWKFEEEIAGLPKNVHVRPWLPQPSILAHPNVKLFITHGGLLSSLESLQYGVPLLAIPMFGDQRNNAQSAYQNGYARQIVFGDDVADQLRVELKEMLNNDKYYKRAKYLSRLFRNRPVPPSKLVSHYVELAIETKGAHHLRSPSRQYAWYARWMLDQAALLLVALYLVYRLARALLSLCCGKNKQKIKRN</sequence>
<evidence type="ECO:0000256" key="3">
    <source>
        <dbReference type="ARBA" id="ARBA00022679"/>
    </source>
</evidence>
<dbReference type="InterPro" id="IPR035595">
    <property type="entry name" value="UDP_glycos_trans_CS"/>
</dbReference>
<keyword evidence="5" id="KW-0812">Transmembrane</keyword>
<accession>A0ABM3MU26</accession>
<evidence type="ECO:0000313" key="6">
    <source>
        <dbReference type="Proteomes" id="UP001652740"/>
    </source>
</evidence>
<dbReference type="GeneID" id="113510042"/>
<keyword evidence="6" id="KW-1185">Reference proteome</keyword>
<protein>
    <recommendedName>
        <fullName evidence="5">UDP-glucuronosyltransferase</fullName>
        <ecNumber evidence="5">2.4.1.17</ecNumber>
    </recommendedName>
</protein>
<evidence type="ECO:0000256" key="1">
    <source>
        <dbReference type="ARBA" id="ARBA00009995"/>
    </source>
</evidence>
<dbReference type="PANTHER" id="PTHR48043:SF159">
    <property type="entry name" value="EG:EG0003.4 PROTEIN-RELATED"/>
    <property type="match status" value="1"/>
</dbReference>
<dbReference type="InterPro" id="IPR002213">
    <property type="entry name" value="UDP_glucos_trans"/>
</dbReference>
<keyword evidence="5" id="KW-1133">Transmembrane helix</keyword>
<dbReference type="CDD" id="cd03784">
    <property type="entry name" value="GT1_Gtf-like"/>
    <property type="match status" value="1"/>
</dbReference>
<evidence type="ECO:0000256" key="2">
    <source>
        <dbReference type="ARBA" id="ARBA00022676"/>
    </source>
</evidence>
<evidence type="ECO:0000313" key="7">
    <source>
        <dbReference type="RefSeq" id="XP_052754866.1"/>
    </source>
</evidence>